<evidence type="ECO:0008006" key="3">
    <source>
        <dbReference type="Google" id="ProtNLM"/>
    </source>
</evidence>
<dbReference type="RefSeq" id="WP_013927960.1">
    <property type="nucleotide sequence ID" value="NC_015703.1"/>
</dbReference>
<dbReference type="KEGG" id="rsi:Runsl_2237"/>
<evidence type="ECO:0000313" key="1">
    <source>
        <dbReference type="EMBL" id="AEI48649.1"/>
    </source>
</evidence>
<dbReference type="AlphaFoldDB" id="A0A7U3ZK07"/>
<proteinExistence type="predicted"/>
<sequence length="117" mass="13583">MQRLFLYLMMASLSLACKRYKRVEEIKIKHLDKDTSIVFDWGIMPIWAKVSGKGNISEPVEVVLSYGSDNGPDQTITLWPDSLEKVTKVDFYDPKLEFRYKGNKKVKGNLTIYLARY</sequence>
<gene>
    <name evidence="1" type="ordered locus">Runsl_2237</name>
</gene>
<organism evidence="1 2">
    <name type="scientific">Runella slithyformis (strain ATCC 29530 / DSM 19594 / LMG 11500 / NCIMB 11436 / LSU 4)</name>
    <dbReference type="NCBI Taxonomy" id="761193"/>
    <lineage>
        <taxon>Bacteria</taxon>
        <taxon>Pseudomonadati</taxon>
        <taxon>Bacteroidota</taxon>
        <taxon>Cytophagia</taxon>
        <taxon>Cytophagales</taxon>
        <taxon>Spirosomataceae</taxon>
        <taxon>Runella</taxon>
    </lineage>
</organism>
<name>A0A7U3ZK07_RUNSL</name>
<dbReference type="EMBL" id="CP002859">
    <property type="protein sequence ID" value="AEI48649.1"/>
    <property type="molecule type" value="Genomic_DNA"/>
</dbReference>
<protein>
    <recommendedName>
        <fullName evidence="3">Lipoprotein</fullName>
    </recommendedName>
</protein>
<reference evidence="2" key="1">
    <citation type="submission" date="2011-06" db="EMBL/GenBank/DDBJ databases">
        <title>The complete genome of chromosome of Runella slithyformis DSM 19594.</title>
        <authorList>
            <consortium name="US DOE Joint Genome Institute (JGI-PGF)"/>
            <person name="Lucas S."/>
            <person name="Han J."/>
            <person name="Lapidus A."/>
            <person name="Bruce D."/>
            <person name="Goodwin L."/>
            <person name="Pitluck S."/>
            <person name="Peters L."/>
            <person name="Kyrpides N."/>
            <person name="Mavromatis K."/>
            <person name="Ivanova N."/>
            <person name="Ovchinnikova G."/>
            <person name="Zhang X."/>
            <person name="Misra M."/>
            <person name="Detter J.C."/>
            <person name="Tapia R."/>
            <person name="Han C."/>
            <person name="Land M."/>
            <person name="Hauser L."/>
            <person name="Markowitz V."/>
            <person name="Cheng J.-F."/>
            <person name="Hugenholtz P."/>
            <person name="Woyke T."/>
            <person name="Wu D."/>
            <person name="Tindall B."/>
            <person name="Faehrich R."/>
            <person name="Brambilla E."/>
            <person name="Klenk H.-P."/>
            <person name="Eisen J.A."/>
        </authorList>
    </citation>
    <scope>NUCLEOTIDE SEQUENCE [LARGE SCALE GENOMIC DNA]</scope>
    <source>
        <strain evidence="2">ATCC 29530 / DSM 19594 / LMG 11500 / NCIMB 11436 / LSU 4</strain>
    </source>
</reference>
<accession>A0A7U3ZK07</accession>
<reference evidence="1 2" key="2">
    <citation type="journal article" date="2012" name="Stand. Genomic Sci.">
        <title>Complete genome sequence of the aquatic bacterium Runella slithyformis type strain (LSU 4(T)).</title>
        <authorList>
            <person name="Copeland A."/>
            <person name="Zhang X."/>
            <person name="Misra M."/>
            <person name="Lapidus A."/>
            <person name="Nolan M."/>
            <person name="Lucas S."/>
            <person name="Deshpande S."/>
            <person name="Cheng J.F."/>
            <person name="Tapia R."/>
            <person name="Goodwin L.A."/>
            <person name="Pitluck S."/>
            <person name="Liolios K."/>
            <person name="Pagani I."/>
            <person name="Ivanova N."/>
            <person name="Mikhailova N."/>
            <person name="Pati A."/>
            <person name="Chen A."/>
            <person name="Palaniappan K."/>
            <person name="Land M."/>
            <person name="Hauser L."/>
            <person name="Pan C."/>
            <person name="Jeffries C.D."/>
            <person name="Detter J.C."/>
            <person name="Brambilla E.M."/>
            <person name="Rohde M."/>
            <person name="Djao O.D."/>
            <person name="Goker M."/>
            <person name="Sikorski J."/>
            <person name="Tindall B.J."/>
            <person name="Woyke T."/>
            <person name="Bristow J."/>
            <person name="Eisen J.A."/>
            <person name="Markowitz V."/>
            <person name="Hugenholtz P."/>
            <person name="Kyrpides N.C."/>
            <person name="Klenk H.P."/>
            <person name="Mavromatis K."/>
        </authorList>
    </citation>
    <scope>NUCLEOTIDE SEQUENCE [LARGE SCALE GENOMIC DNA]</scope>
    <source>
        <strain evidence="2">ATCC 29530 / DSM 19594 / LMG 11500 / NCIMB 11436 / LSU 4</strain>
    </source>
</reference>
<keyword evidence="2" id="KW-1185">Reference proteome</keyword>
<evidence type="ECO:0000313" key="2">
    <source>
        <dbReference type="Proteomes" id="UP000000493"/>
    </source>
</evidence>
<dbReference type="PROSITE" id="PS51257">
    <property type="entry name" value="PROKAR_LIPOPROTEIN"/>
    <property type="match status" value="1"/>
</dbReference>
<dbReference type="Proteomes" id="UP000000493">
    <property type="component" value="Chromosome"/>
</dbReference>